<accession>W4GPG0</accession>
<evidence type="ECO:0000259" key="4">
    <source>
        <dbReference type="Pfam" id="PF13359"/>
    </source>
</evidence>
<dbReference type="PANTHER" id="PTHR34615">
    <property type="entry name" value="PX DOMAIN-CONTAINING PROTEIN"/>
    <property type="match status" value="1"/>
</dbReference>
<dbReference type="Pfam" id="PF13359">
    <property type="entry name" value="DDE_Tnp_4"/>
    <property type="match status" value="1"/>
</dbReference>
<proteinExistence type="predicted"/>
<evidence type="ECO:0000256" key="2">
    <source>
        <dbReference type="ARBA" id="ARBA00022723"/>
    </source>
</evidence>
<feature type="signal peptide" evidence="3">
    <location>
        <begin position="1"/>
        <end position="25"/>
    </location>
</feature>
<evidence type="ECO:0000313" key="5">
    <source>
        <dbReference type="EMBL" id="ETV80768.1"/>
    </source>
</evidence>
<feature type="chain" id="PRO_5004841370" description="DDE Tnp4 domain-containing protein" evidence="3">
    <location>
        <begin position="26"/>
        <end position="380"/>
    </location>
</feature>
<dbReference type="EMBL" id="KI913125">
    <property type="protein sequence ID" value="ETV80768.1"/>
    <property type="molecule type" value="Genomic_DNA"/>
</dbReference>
<evidence type="ECO:0000256" key="1">
    <source>
        <dbReference type="ARBA" id="ARBA00001968"/>
    </source>
</evidence>
<feature type="domain" description="DDE Tnp4" evidence="4">
    <location>
        <begin position="185"/>
        <end position="348"/>
    </location>
</feature>
<name>W4GPG0_APHAT</name>
<dbReference type="InterPro" id="IPR027806">
    <property type="entry name" value="HARBI1_dom"/>
</dbReference>
<dbReference type="PANTHER" id="PTHR34615:SF1">
    <property type="entry name" value="PX DOMAIN-CONTAINING PROTEIN"/>
    <property type="match status" value="1"/>
</dbReference>
<comment type="cofactor">
    <cofactor evidence="1">
        <name>a divalent metal cation</name>
        <dbReference type="ChEBI" id="CHEBI:60240"/>
    </cofactor>
</comment>
<evidence type="ECO:0000256" key="3">
    <source>
        <dbReference type="SAM" id="SignalP"/>
    </source>
</evidence>
<keyword evidence="3" id="KW-0732">Signal</keyword>
<dbReference type="AlphaFoldDB" id="W4GPG0"/>
<dbReference type="RefSeq" id="XP_009829715.1">
    <property type="nucleotide sequence ID" value="XM_009831413.1"/>
</dbReference>
<organism evidence="5">
    <name type="scientific">Aphanomyces astaci</name>
    <name type="common">Crayfish plague agent</name>
    <dbReference type="NCBI Taxonomy" id="112090"/>
    <lineage>
        <taxon>Eukaryota</taxon>
        <taxon>Sar</taxon>
        <taxon>Stramenopiles</taxon>
        <taxon>Oomycota</taxon>
        <taxon>Saprolegniomycetes</taxon>
        <taxon>Saprolegniales</taxon>
        <taxon>Verrucalvaceae</taxon>
        <taxon>Aphanomyces</taxon>
    </lineage>
</organism>
<keyword evidence="2" id="KW-0479">Metal-binding</keyword>
<dbReference type="OrthoDB" id="75288at2759"/>
<dbReference type="STRING" id="112090.W4GPG0"/>
<dbReference type="GeneID" id="20808248"/>
<sequence length="380" mass="43004">MRLPPVLRNRDVVLLLTALLEQCHGDFDTFLDTLEVLIGVNVLRLRAPRPLINYNNNFDRHMDAATARTKFRFSIDQLAVLCVKLRLPEFTVTPWHDKVDTVEAVAIVCRRMAETCRLYTIASEFGRSLEACSRIINAVVNAIYRKWHDVMYFHERLTALRADSYAEAIETKSGLRGMKTCIAFIDGTKQFISRPTPRPTASEPENLQRVVYNGHPRRHCLNWQGVSVPDGIIVGMYGPVEGRRHDSTMLSMSCLLDRFKANPVLARFCLYGDPAYGCRQCLSCPFANAVPGTFEAVFNSSMSSVRESVEWSFHLVKGLWPYVSYDKKMKVRGSPIGLLWLTATLLTNCHTCLKPDGNQISMYFDVKPPSLDVYLSSALP</sequence>
<reference evidence="5" key="1">
    <citation type="submission" date="2013-12" db="EMBL/GenBank/DDBJ databases">
        <title>The Genome Sequence of Aphanomyces astaci APO3.</title>
        <authorList>
            <consortium name="The Broad Institute Genomics Platform"/>
            <person name="Russ C."/>
            <person name="Tyler B."/>
            <person name="van West P."/>
            <person name="Dieguez-Uribeondo J."/>
            <person name="Young S.K."/>
            <person name="Zeng Q."/>
            <person name="Gargeya S."/>
            <person name="Fitzgerald M."/>
            <person name="Abouelleil A."/>
            <person name="Alvarado L."/>
            <person name="Chapman S.B."/>
            <person name="Gainer-Dewar J."/>
            <person name="Goldberg J."/>
            <person name="Griggs A."/>
            <person name="Gujja S."/>
            <person name="Hansen M."/>
            <person name="Howarth C."/>
            <person name="Imamovic A."/>
            <person name="Ireland A."/>
            <person name="Larimer J."/>
            <person name="McCowan C."/>
            <person name="Murphy C."/>
            <person name="Pearson M."/>
            <person name="Poon T.W."/>
            <person name="Priest M."/>
            <person name="Roberts A."/>
            <person name="Saif S."/>
            <person name="Shea T."/>
            <person name="Sykes S."/>
            <person name="Wortman J."/>
            <person name="Nusbaum C."/>
            <person name="Birren B."/>
        </authorList>
    </citation>
    <scope>NUCLEOTIDE SEQUENCE [LARGE SCALE GENOMIC DNA]</scope>
    <source>
        <strain evidence="5">APO3</strain>
    </source>
</reference>
<protein>
    <recommendedName>
        <fullName evidence="4">DDE Tnp4 domain-containing protein</fullName>
    </recommendedName>
</protein>
<dbReference type="GO" id="GO:0046872">
    <property type="term" value="F:metal ion binding"/>
    <property type="evidence" value="ECO:0007669"/>
    <property type="project" value="UniProtKB-KW"/>
</dbReference>
<dbReference type="VEuPathDB" id="FungiDB:H257_06252"/>
<gene>
    <name evidence="5" type="ORF">H257_06252</name>
</gene>